<protein>
    <submittedName>
        <fullName evidence="2">Uncharacterized protein</fullName>
    </submittedName>
</protein>
<reference evidence="2 3" key="1">
    <citation type="submission" date="2015-09" db="EMBL/GenBank/DDBJ databases">
        <title>Genome announcement of multiple Pseudomonas syringae strains.</title>
        <authorList>
            <person name="Thakur S."/>
            <person name="Wang P.W."/>
            <person name="Gong Y."/>
            <person name="Weir B.S."/>
            <person name="Guttman D.S."/>
        </authorList>
    </citation>
    <scope>NUCLEOTIDE SEQUENCE [LARGE SCALE GENOMIC DNA]</scope>
    <source>
        <strain evidence="2 3">ICMP3507</strain>
    </source>
</reference>
<feature type="coiled-coil region" evidence="1">
    <location>
        <begin position="134"/>
        <end position="168"/>
    </location>
</feature>
<sequence>MSKEFKLVPARILLDKNVIGAINFHCGDGDSQFGDYVDGELWVGALTDDDGKEVYGLHLLTSEYPEEGSTTLAEFAAPQPPALGGEPEVLAWVHPHRGLDWRVERMRVAPKTELIDRAHLAPLQADLKSAIADKEAYGQNAIDLRKKVDQLKARCDELEALLPRYQRGSNSLSGEVERLTLIAREAAISSAHRYSYMPALPEDAQNWKPHEWVLEAMRRVELDALSKPAGSEKV</sequence>
<dbReference type="EMBL" id="LJQP01000400">
    <property type="protein sequence ID" value="KPX59410.1"/>
    <property type="molecule type" value="Genomic_DNA"/>
</dbReference>
<comment type="caution">
    <text evidence="2">The sequence shown here is derived from an EMBL/GenBank/DDBJ whole genome shotgun (WGS) entry which is preliminary data.</text>
</comment>
<accession>A0A0P9SFM5</accession>
<proteinExistence type="predicted"/>
<dbReference type="AlphaFoldDB" id="A0A0P9SFM5"/>
<organism evidence="2 3">
    <name type="scientific">Pseudomonas amygdali pv. lachrymans</name>
    <name type="common">Pseudomonas syringae pv. lachrymans</name>
    <dbReference type="NCBI Taxonomy" id="53707"/>
    <lineage>
        <taxon>Bacteria</taxon>
        <taxon>Pseudomonadati</taxon>
        <taxon>Pseudomonadota</taxon>
        <taxon>Gammaproteobacteria</taxon>
        <taxon>Pseudomonadales</taxon>
        <taxon>Pseudomonadaceae</taxon>
        <taxon>Pseudomonas</taxon>
        <taxon>Pseudomonas amygdali</taxon>
    </lineage>
</organism>
<evidence type="ECO:0000256" key="1">
    <source>
        <dbReference type="SAM" id="Coils"/>
    </source>
</evidence>
<evidence type="ECO:0000313" key="2">
    <source>
        <dbReference type="EMBL" id="KPX59410.1"/>
    </source>
</evidence>
<dbReference type="PATRIC" id="fig|53707.9.peg.2819"/>
<evidence type="ECO:0000313" key="3">
    <source>
        <dbReference type="Proteomes" id="UP000050265"/>
    </source>
</evidence>
<dbReference type="Proteomes" id="UP000050265">
    <property type="component" value="Unassembled WGS sequence"/>
</dbReference>
<gene>
    <name evidence="2" type="ORF">ALO35_01965</name>
</gene>
<keyword evidence="1" id="KW-0175">Coiled coil</keyword>
<name>A0A0P9SFM5_PSEAV</name>